<feature type="signal peptide" evidence="1">
    <location>
        <begin position="1"/>
        <end position="26"/>
    </location>
</feature>
<dbReference type="HOGENOM" id="CLU_1634204_0_0_12"/>
<dbReference type="EMBL" id="CP006939">
    <property type="protein sequence ID" value="AHC16211.1"/>
    <property type="molecule type" value="Genomic_DNA"/>
</dbReference>
<proteinExistence type="predicted"/>
<feature type="chain" id="PRO_5004743154" description="DUF5667 domain-containing protein" evidence="1">
    <location>
        <begin position="27"/>
        <end position="162"/>
    </location>
</feature>
<keyword evidence="3" id="KW-1185">Reference proteome</keyword>
<evidence type="ECO:0008006" key="4">
    <source>
        <dbReference type="Google" id="ProtNLM"/>
    </source>
</evidence>
<dbReference type="AlphaFoldDB" id="V5WM67"/>
<name>V5WM67_9SPIO</name>
<evidence type="ECO:0000313" key="3">
    <source>
        <dbReference type="Proteomes" id="UP000018680"/>
    </source>
</evidence>
<evidence type="ECO:0000313" key="2">
    <source>
        <dbReference type="EMBL" id="AHC16211.1"/>
    </source>
</evidence>
<dbReference type="Proteomes" id="UP000018680">
    <property type="component" value="Chromosome"/>
</dbReference>
<accession>V5WM67</accession>
<gene>
    <name evidence="2" type="ORF">L21SP2_2863</name>
</gene>
<dbReference type="PATRIC" id="fig|1307761.3.peg.2853"/>
<dbReference type="eggNOG" id="ENOG5033AHK">
    <property type="taxonomic scope" value="Bacteria"/>
</dbReference>
<sequence>MRKIIMPAVFAALCIFLILNPAGLSAQTGNGESGDTSSDPSLVAVGSLSASNLYLSYLVLGTVADGYVSGSYDLETTKSIARETIFLNGNSRDALQDLLDSEVIAREEARVVSDMIESYGILDNMAGALLNFIEDENDNGSAYQTFRKEAWERISALLGLEE</sequence>
<protein>
    <recommendedName>
        <fullName evidence="4">DUF5667 domain-containing protein</fullName>
    </recommendedName>
</protein>
<evidence type="ECO:0000256" key="1">
    <source>
        <dbReference type="SAM" id="SignalP"/>
    </source>
</evidence>
<organism evidence="2 3">
    <name type="scientific">Salinispira pacifica</name>
    <dbReference type="NCBI Taxonomy" id="1307761"/>
    <lineage>
        <taxon>Bacteria</taxon>
        <taxon>Pseudomonadati</taxon>
        <taxon>Spirochaetota</taxon>
        <taxon>Spirochaetia</taxon>
        <taxon>Spirochaetales</taxon>
        <taxon>Spirochaetaceae</taxon>
        <taxon>Salinispira</taxon>
    </lineage>
</organism>
<dbReference type="KEGG" id="slr:L21SP2_2863"/>
<keyword evidence="1" id="KW-0732">Signal</keyword>
<dbReference type="RefSeq" id="WP_024269108.1">
    <property type="nucleotide sequence ID" value="NC_023035.1"/>
</dbReference>
<dbReference type="OrthoDB" id="214651at2"/>
<reference evidence="2 3" key="1">
    <citation type="journal article" date="2015" name="Stand. Genomic Sci.">
        <title>Complete genome sequence and description of Salinispira pacifica gen. nov., sp. nov., a novel spirochaete isolated form a hypersaline microbial mat.</title>
        <authorList>
            <person name="Ben Hania W."/>
            <person name="Joseph M."/>
            <person name="Schumann P."/>
            <person name="Bunk B."/>
            <person name="Fiebig A."/>
            <person name="Sproer C."/>
            <person name="Klenk H.P."/>
            <person name="Fardeau M.L."/>
            <person name="Spring S."/>
        </authorList>
    </citation>
    <scope>NUCLEOTIDE SEQUENCE [LARGE SCALE GENOMIC DNA]</scope>
    <source>
        <strain evidence="2 3">L21-RPul-D2</strain>
    </source>
</reference>